<dbReference type="PROSITE" id="PS51385">
    <property type="entry name" value="YJEF_N"/>
    <property type="match status" value="1"/>
</dbReference>
<keyword evidence="9 18" id="KW-0630">Potassium</keyword>
<dbReference type="GO" id="GO:0110051">
    <property type="term" value="P:metabolite repair"/>
    <property type="evidence" value="ECO:0007669"/>
    <property type="project" value="TreeGrafter"/>
</dbReference>
<comment type="cofactor">
    <cofactor evidence="17">
        <name>Mg(2+)</name>
        <dbReference type="ChEBI" id="CHEBI:18420"/>
    </cofactor>
</comment>
<comment type="catalytic activity">
    <reaction evidence="16 17 19">
        <text>(6S)-NADPHX + ADP = AMP + phosphate + NADPH + H(+)</text>
        <dbReference type="Rhea" id="RHEA:32235"/>
        <dbReference type="ChEBI" id="CHEBI:15378"/>
        <dbReference type="ChEBI" id="CHEBI:43474"/>
        <dbReference type="ChEBI" id="CHEBI:57783"/>
        <dbReference type="ChEBI" id="CHEBI:64076"/>
        <dbReference type="ChEBI" id="CHEBI:456215"/>
        <dbReference type="ChEBI" id="CHEBI:456216"/>
        <dbReference type="EC" id="4.2.1.136"/>
    </reaction>
</comment>
<dbReference type="PROSITE" id="PS01050">
    <property type="entry name" value="YJEF_C_2"/>
    <property type="match status" value="1"/>
</dbReference>
<dbReference type="GO" id="GO:0005524">
    <property type="term" value="F:ATP binding"/>
    <property type="evidence" value="ECO:0007669"/>
    <property type="project" value="UniProtKB-UniRule"/>
</dbReference>
<evidence type="ECO:0000256" key="14">
    <source>
        <dbReference type="ARBA" id="ARBA00025153"/>
    </source>
</evidence>
<evidence type="ECO:0000256" key="10">
    <source>
        <dbReference type="ARBA" id="ARBA00023027"/>
    </source>
</evidence>
<feature type="binding site" evidence="18">
    <location>
        <position position="166"/>
    </location>
    <ligand>
        <name>(6S)-NADPHX</name>
        <dbReference type="ChEBI" id="CHEBI:64076"/>
    </ligand>
</feature>
<dbReference type="GO" id="GO:0052855">
    <property type="term" value="F:ADP-dependent NAD(P)H-hydrate dehydratase activity"/>
    <property type="evidence" value="ECO:0007669"/>
    <property type="project" value="UniProtKB-UniRule"/>
</dbReference>
<dbReference type="PROSITE" id="PS51383">
    <property type="entry name" value="YJEF_C_3"/>
    <property type="match status" value="1"/>
</dbReference>
<dbReference type="PIRSF" id="PIRSF017184">
    <property type="entry name" value="Nnr"/>
    <property type="match status" value="1"/>
</dbReference>
<dbReference type="RefSeq" id="WP_107561229.1">
    <property type="nucleotide sequence ID" value="NZ_NVQC01000010.1"/>
</dbReference>
<dbReference type="Gene3D" id="3.40.1190.20">
    <property type="match status" value="1"/>
</dbReference>
<comment type="catalytic activity">
    <reaction evidence="15 17 19">
        <text>(6S)-NADHX + ADP = AMP + phosphate + NADH + H(+)</text>
        <dbReference type="Rhea" id="RHEA:32223"/>
        <dbReference type="ChEBI" id="CHEBI:15378"/>
        <dbReference type="ChEBI" id="CHEBI:43474"/>
        <dbReference type="ChEBI" id="CHEBI:57945"/>
        <dbReference type="ChEBI" id="CHEBI:64074"/>
        <dbReference type="ChEBI" id="CHEBI:456215"/>
        <dbReference type="ChEBI" id="CHEBI:456216"/>
        <dbReference type="EC" id="4.2.1.136"/>
    </reaction>
</comment>
<dbReference type="PANTHER" id="PTHR12592">
    <property type="entry name" value="ATP-DEPENDENT (S)-NAD(P)H-HYDRATE DEHYDRATASE FAMILY MEMBER"/>
    <property type="match status" value="1"/>
</dbReference>
<protein>
    <recommendedName>
        <fullName evidence="19">Bifunctional NAD(P)H-hydrate repair enzyme</fullName>
    </recommendedName>
    <alternativeName>
        <fullName evidence="19">Nicotinamide nucleotide repair protein</fullName>
    </alternativeName>
    <domain>
        <recommendedName>
            <fullName evidence="19">ADP-dependent (S)-NAD(P)H-hydrate dehydratase</fullName>
            <ecNumber evidence="19">4.2.1.136</ecNumber>
        </recommendedName>
        <alternativeName>
            <fullName evidence="19">ADP-dependent NAD(P)HX dehydratase</fullName>
        </alternativeName>
    </domain>
    <domain>
        <recommendedName>
            <fullName evidence="19">NAD(P)H-hydrate epimerase</fullName>
            <ecNumber evidence="19">5.1.99.6</ecNumber>
        </recommendedName>
    </domain>
</protein>
<gene>
    <name evidence="17" type="primary">nnrD</name>
    <name evidence="18" type="synonym">nnrE</name>
    <name evidence="22" type="ORF">CLG94_01975</name>
</gene>
<dbReference type="InterPro" id="IPR000631">
    <property type="entry name" value="CARKD"/>
</dbReference>
<feature type="binding site" evidence="18">
    <location>
        <begin position="61"/>
        <end position="65"/>
    </location>
    <ligand>
        <name>(6S)-NADPHX</name>
        <dbReference type="ChEBI" id="CHEBI:64076"/>
    </ligand>
</feature>
<dbReference type="Proteomes" id="UP000241436">
    <property type="component" value="Unassembled WGS sequence"/>
</dbReference>
<evidence type="ECO:0000256" key="13">
    <source>
        <dbReference type="ARBA" id="ARBA00023268"/>
    </source>
</evidence>
<dbReference type="CDD" id="cd01171">
    <property type="entry name" value="YXKO-related"/>
    <property type="match status" value="1"/>
</dbReference>
<dbReference type="Pfam" id="PF01256">
    <property type="entry name" value="Carb_kinase"/>
    <property type="match status" value="1"/>
</dbReference>
<dbReference type="InterPro" id="IPR036652">
    <property type="entry name" value="YjeF_N_dom_sf"/>
</dbReference>
<feature type="binding site" evidence="18">
    <location>
        <position position="62"/>
    </location>
    <ligand>
        <name>K(+)</name>
        <dbReference type="ChEBI" id="CHEBI:29103"/>
    </ligand>
</feature>
<comment type="caution">
    <text evidence="22">The sequence shown here is derived from an EMBL/GenBank/DDBJ whole genome shotgun (WGS) entry which is preliminary data.</text>
</comment>
<keyword evidence="7 17" id="KW-0067">ATP-binding</keyword>
<dbReference type="PANTHER" id="PTHR12592:SF0">
    <property type="entry name" value="ATP-DEPENDENT (S)-NAD(P)H-HYDRATE DEHYDRATASE"/>
    <property type="match status" value="1"/>
</dbReference>
<evidence type="ECO:0000256" key="12">
    <source>
        <dbReference type="ARBA" id="ARBA00023239"/>
    </source>
</evidence>
<evidence type="ECO:0000256" key="2">
    <source>
        <dbReference type="ARBA" id="ARBA00000909"/>
    </source>
</evidence>
<dbReference type="GO" id="GO:0046496">
    <property type="term" value="P:nicotinamide nucleotide metabolic process"/>
    <property type="evidence" value="ECO:0007669"/>
    <property type="project" value="UniProtKB-UniRule"/>
</dbReference>
<feature type="binding site" evidence="18">
    <location>
        <position position="133"/>
    </location>
    <ligand>
        <name>K(+)</name>
        <dbReference type="ChEBI" id="CHEBI:29103"/>
    </ligand>
</feature>
<dbReference type="HAMAP" id="MF_01966">
    <property type="entry name" value="NADHX_epimerase"/>
    <property type="match status" value="1"/>
</dbReference>
<evidence type="ECO:0000256" key="19">
    <source>
        <dbReference type="PIRNR" id="PIRNR017184"/>
    </source>
</evidence>
<comment type="catalytic activity">
    <reaction evidence="2 18 19">
        <text>(6R)-NADPHX = (6S)-NADPHX</text>
        <dbReference type="Rhea" id="RHEA:32227"/>
        <dbReference type="ChEBI" id="CHEBI:64076"/>
        <dbReference type="ChEBI" id="CHEBI:64077"/>
        <dbReference type="EC" id="5.1.99.6"/>
    </reaction>
</comment>
<dbReference type="GO" id="GO:0052856">
    <property type="term" value="F:NAD(P)HX epimerase activity"/>
    <property type="evidence" value="ECO:0007669"/>
    <property type="project" value="UniProtKB-UniRule"/>
</dbReference>
<name>A0A2T4U0I4_9BACT</name>
<dbReference type="Pfam" id="PF03853">
    <property type="entry name" value="YjeF_N"/>
    <property type="match status" value="1"/>
</dbReference>
<dbReference type="OrthoDB" id="9806925at2"/>
<evidence type="ECO:0000256" key="17">
    <source>
        <dbReference type="HAMAP-Rule" id="MF_01965"/>
    </source>
</evidence>
<dbReference type="NCBIfam" id="TIGR00197">
    <property type="entry name" value="yjeF_nterm"/>
    <property type="match status" value="1"/>
</dbReference>
<accession>A0A2T4U0I4</accession>
<keyword evidence="8 17" id="KW-0521">NADP</keyword>
<keyword evidence="10 17" id="KW-0520">NAD</keyword>
<evidence type="ECO:0000256" key="9">
    <source>
        <dbReference type="ARBA" id="ARBA00022958"/>
    </source>
</evidence>
<comment type="similarity">
    <text evidence="3 19">In the N-terminal section; belongs to the NnrE/AIBP family.</text>
</comment>
<keyword evidence="13" id="KW-0511">Multifunctional enzyme</keyword>
<evidence type="ECO:0000256" key="18">
    <source>
        <dbReference type="HAMAP-Rule" id="MF_01966"/>
    </source>
</evidence>
<evidence type="ECO:0000256" key="11">
    <source>
        <dbReference type="ARBA" id="ARBA00023235"/>
    </source>
</evidence>
<keyword evidence="12 17" id="KW-0456">Lyase</keyword>
<feature type="binding site" evidence="17">
    <location>
        <position position="457"/>
    </location>
    <ligand>
        <name>(6S)-NADPHX</name>
        <dbReference type="ChEBI" id="CHEBI:64076"/>
    </ligand>
</feature>
<evidence type="ECO:0000256" key="3">
    <source>
        <dbReference type="ARBA" id="ARBA00006001"/>
    </source>
</evidence>
<evidence type="ECO:0000313" key="23">
    <source>
        <dbReference type="Proteomes" id="UP000241436"/>
    </source>
</evidence>
<evidence type="ECO:0000256" key="16">
    <source>
        <dbReference type="ARBA" id="ARBA00049209"/>
    </source>
</evidence>
<feature type="binding site" evidence="17">
    <location>
        <position position="268"/>
    </location>
    <ligand>
        <name>(6S)-NADPHX</name>
        <dbReference type="ChEBI" id="CHEBI:64076"/>
    </ligand>
</feature>
<feature type="binding site" evidence="17">
    <location>
        <position position="456"/>
    </location>
    <ligand>
        <name>AMP</name>
        <dbReference type="ChEBI" id="CHEBI:456215"/>
    </ligand>
</feature>
<evidence type="ECO:0000256" key="7">
    <source>
        <dbReference type="ARBA" id="ARBA00022840"/>
    </source>
</evidence>
<dbReference type="Gene3D" id="3.40.50.10260">
    <property type="entry name" value="YjeF N-terminal domain"/>
    <property type="match status" value="1"/>
</dbReference>
<comment type="function">
    <text evidence="17">Catalyzes the dehydration of the S-form of NAD(P)HX at the expense of ADP, which is converted to AMP. Together with NAD(P)HX epimerase, which catalyzes the epimerization of the S- and R-forms, the enzyme allows the repair of both epimers of NAD(P)HX, a damaged form of NAD(P)H that is a result of enzymatic or heat-dependent hydration.</text>
</comment>
<dbReference type="EC" id="4.2.1.136" evidence="19"/>
<keyword evidence="6 17" id="KW-0547">Nucleotide-binding</keyword>
<comment type="cofactor">
    <cofactor evidence="18 19">
        <name>K(+)</name>
        <dbReference type="ChEBI" id="CHEBI:29103"/>
    </cofactor>
    <text evidence="18 19">Binds 1 potassium ion per subunit.</text>
</comment>
<evidence type="ECO:0000256" key="15">
    <source>
        <dbReference type="ARBA" id="ARBA00048238"/>
    </source>
</evidence>
<dbReference type="InterPro" id="IPR030677">
    <property type="entry name" value="Nnr"/>
</dbReference>
<proteinExistence type="inferred from homology"/>
<feature type="binding site" evidence="17">
    <location>
        <position position="339"/>
    </location>
    <ligand>
        <name>(6S)-NADPHX</name>
        <dbReference type="ChEBI" id="CHEBI:64076"/>
    </ligand>
</feature>
<evidence type="ECO:0000259" key="21">
    <source>
        <dbReference type="PROSITE" id="PS51385"/>
    </source>
</evidence>
<reference evidence="22 23" key="1">
    <citation type="submission" date="2017-09" db="EMBL/GenBank/DDBJ databases">
        <title>Bloom of a denitrifying methanotroph, Candidatus Methylomirabilis limnetica, in a deep stratified lake.</title>
        <authorList>
            <person name="Graf J.S."/>
            <person name="Marchant H.K."/>
            <person name="Tienken D."/>
            <person name="Hach P.F."/>
            <person name="Brand A."/>
            <person name="Schubert C.J."/>
            <person name="Kuypers M.M."/>
            <person name="Milucka J."/>
        </authorList>
    </citation>
    <scope>NUCLEOTIDE SEQUENCE [LARGE SCALE GENOMIC DNA]</scope>
    <source>
        <strain evidence="22 23">Zug</strain>
    </source>
</reference>
<dbReference type="AlphaFoldDB" id="A0A2T4U0I4"/>
<dbReference type="InterPro" id="IPR029056">
    <property type="entry name" value="Ribokinase-like"/>
</dbReference>
<evidence type="ECO:0000256" key="5">
    <source>
        <dbReference type="ARBA" id="ARBA00022723"/>
    </source>
</evidence>
<feature type="binding site" evidence="17">
    <location>
        <position position="390"/>
    </location>
    <ligand>
        <name>(6S)-NADPHX</name>
        <dbReference type="ChEBI" id="CHEBI:64076"/>
    </ligand>
</feature>
<comment type="similarity">
    <text evidence="18">Belongs to the NnrE/AIBP family.</text>
</comment>
<dbReference type="NCBIfam" id="TIGR00196">
    <property type="entry name" value="yjeF_cterm"/>
    <property type="match status" value="1"/>
</dbReference>
<keyword evidence="5 18" id="KW-0479">Metal-binding</keyword>
<evidence type="ECO:0000259" key="20">
    <source>
        <dbReference type="PROSITE" id="PS51383"/>
    </source>
</evidence>
<dbReference type="EMBL" id="NVQC01000010">
    <property type="protein sequence ID" value="PTL36869.1"/>
    <property type="molecule type" value="Genomic_DNA"/>
</dbReference>
<comment type="function">
    <text evidence="18">Catalyzes the epimerization of the S- and R-forms of NAD(P)HX, a damaged form of NAD(P)H that is a result of enzymatic or heat-dependent hydration. This is a prerequisite for the S-specific NAD(P)H-hydrate dehydratase to allow the repair of both epimers of NAD(P)HX.</text>
</comment>
<dbReference type="HAMAP" id="MF_01965">
    <property type="entry name" value="NADHX_dehydratase"/>
    <property type="match status" value="1"/>
</dbReference>
<feature type="binding site" evidence="17">
    <location>
        <begin position="427"/>
        <end position="431"/>
    </location>
    <ligand>
        <name>AMP</name>
        <dbReference type="ChEBI" id="CHEBI:456215"/>
    </ligand>
</feature>
<dbReference type="InterPro" id="IPR017953">
    <property type="entry name" value="Carbohydrate_kinase_pred_CS"/>
</dbReference>
<comment type="similarity">
    <text evidence="17">Belongs to the NnrD/CARKD family.</text>
</comment>
<dbReference type="InterPro" id="IPR004443">
    <property type="entry name" value="YjeF_N_dom"/>
</dbReference>
<dbReference type="SUPFAM" id="SSF64153">
    <property type="entry name" value="YjeF N-terminal domain-like"/>
    <property type="match status" value="1"/>
</dbReference>
<dbReference type="SUPFAM" id="SSF53613">
    <property type="entry name" value="Ribokinase-like"/>
    <property type="match status" value="1"/>
</dbReference>
<evidence type="ECO:0000313" key="22">
    <source>
        <dbReference type="EMBL" id="PTL36869.1"/>
    </source>
</evidence>
<comment type="catalytic activity">
    <reaction evidence="1 18 19">
        <text>(6R)-NADHX = (6S)-NADHX</text>
        <dbReference type="Rhea" id="RHEA:32215"/>
        <dbReference type="ChEBI" id="CHEBI:64074"/>
        <dbReference type="ChEBI" id="CHEBI:64075"/>
        <dbReference type="EC" id="5.1.99.6"/>
    </reaction>
</comment>
<keyword evidence="11 18" id="KW-0413">Isomerase</keyword>
<evidence type="ECO:0000256" key="1">
    <source>
        <dbReference type="ARBA" id="ARBA00000013"/>
    </source>
</evidence>
<feature type="binding site" evidence="18">
    <location>
        <position position="169"/>
    </location>
    <ligand>
        <name>K(+)</name>
        <dbReference type="ChEBI" id="CHEBI:29103"/>
    </ligand>
</feature>
<comment type="similarity">
    <text evidence="4 19">In the C-terminal section; belongs to the NnrD/CARKD family.</text>
</comment>
<evidence type="ECO:0000256" key="8">
    <source>
        <dbReference type="ARBA" id="ARBA00022857"/>
    </source>
</evidence>
<comment type="subunit">
    <text evidence="17">Homotetramer.</text>
</comment>
<dbReference type="GO" id="GO:0046872">
    <property type="term" value="F:metal ion binding"/>
    <property type="evidence" value="ECO:0007669"/>
    <property type="project" value="UniProtKB-UniRule"/>
</dbReference>
<sequence length="545" mass="57155">MAVSVVTASQMRQLDRRATEEYGIPSLLLMENAGLQAVLELERAFPHLTRSRVAIVCGRGNNGGDGLVVARHLFNRGIMVEVFLLARQTEIKGDARTNLEIIRKSGAPIYEVTTSQELEAIGEAIERADVVVDAILGTGTIGPAKGLFEEAIELLNRFGKSIVALDIPSGLNSDEGVIPYPSINAVLTVTFGLPKRCLILYPAASCAGRVVTVDIGLPRQLLTDPILDVSLVQAEDLVGVLPPRDPNAHKGTYGHVLVLAGSPGKTGAAAMCALSALRIGAGLVTLALPESLNDAIEAKLTEVMSEPLPETRERTVAHAALERVLELMQGKRVIAIGPGLSIHPETAELVRAVVKTAKTQIVVDADGINALGPNLDMLRDVSLPPILTPHPGELARLLGIDRDEVVRHRIPIAQKVATSFGVHLVLKGARTLIANPEGQVAINMTGNPGMATGGTGDVLTGLISGLLAQGVSAGLAVKAAVYLHGLAGDLAAEAVGQEAMVASDLMTQIPKAIRQLKSHATSLTSTKSPHPPFAKGGYGEIFGRG</sequence>
<feature type="domain" description="YjeF C-terminal" evidence="20">
    <location>
        <begin position="233"/>
        <end position="516"/>
    </location>
</feature>
<evidence type="ECO:0000256" key="4">
    <source>
        <dbReference type="ARBA" id="ARBA00009524"/>
    </source>
</evidence>
<comment type="caution">
    <text evidence="18">Lacks conserved residue(s) required for the propagation of feature annotation.</text>
</comment>
<feature type="domain" description="YjeF N-terminal" evidence="21">
    <location>
        <begin position="11"/>
        <end position="223"/>
    </location>
</feature>
<dbReference type="EC" id="5.1.99.6" evidence="19"/>
<organism evidence="22 23">
    <name type="scientific">Candidatus Methylomirabilis limnetica</name>
    <dbReference type="NCBI Taxonomy" id="2033718"/>
    <lineage>
        <taxon>Bacteria</taxon>
        <taxon>Candidatus Methylomirabilota</taxon>
        <taxon>Candidatus Methylomirabilia</taxon>
        <taxon>Candidatus Methylomirabilales</taxon>
        <taxon>Candidatus Methylomirabilaceae</taxon>
        <taxon>Candidatus Methylomirabilis</taxon>
    </lineage>
</organism>
<reference evidence="23" key="2">
    <citation type="journal article" date="2018" name="Environ. Microbiol.">
        <title>Bloom of a denitrifying methanotroph, 'Candidatus Methylomirabilis limnetica', in a deep stratified lake.</title>
        <authorList>
            <person name="Graf J.S."/>
            <person name="Mayr M.J."/>
            <person name="Marchant H.K."/>
            <person name="Tienken D."/>
            <person name="Hach P.F."/>
            <person name="Brand A."/>
            <person name="Schubert C.J."/>
            <person name="Kuypers M.M."/>
            <person name="Milucka J."/>
        </authorList>
    </citation>
    <scope>NUCLEOTIDE SEQUENCE [LARGE SCALE GENOMIC DNA]</scope>
    <source>
        <strain evidence="23">Zug</strain>
    </source>
</reference>
<comment type="function">
    <text evidence="14 19">Bifunctional enzyme that catalyzes the epimerization of the S- and R-forms of NAD(P)HX and the dehydration of the S-form of NAD(P)HX at the expense of ADP, which is converted to AMP. This allows the repair of both epimers of NAD(P)HX, a damaged form of NAD(P)H that is a result of enzymatic or heat-dependent hydration.</text>
</comment>
<feature type="binding site" evidence="18">
    <location>
        <begin position="137"/>
        <end position="143"/>
    </location>
    <ligand>
        <name>(6S)-NADPHX</name>
        <dbReference type="ChEBI" id="CHEBI:64076"/>
    </ligand>
</feature>
<keyword evidence="23" id="KW-1185">Reference proteome</keyword>
<evidence type="ECO:0000256" key="6">
    <source>
        <dbReference type="ARBA" id="ARBA00022741"/>
    </source>
</evidence>